<evidence type="ECO:0000313" key="1">
    <source>
        <dbReference type="EMBL" id="KKL58092.1"/>
    </source>
</evidence>
<name>A0A0F9G422_9ZZZZ</name>
<dbReference type="AlphaFoldDB" id="A0A0F9G422"/>
<sequence>MGYVRPAFTMTFDALIDHILEDHEKELRNRFRSIIYAAEAMGANPDLEGLAENLAYAVGYPLSDEPDVSLVDCQICYEQSA</sequence>
<protein>
    <submittedName>
        <fullName evidence="1">Uncharacterized protein</fullName>
    </submittedName>
</protein>
<gene>
    <name evidence="1" type="ORF">LCGC14_2228910</name>
</gene>
<comment type="caution">
    <text evidence="1">The sequence shown here is derived from an EMBL/GenBank/DDBJ whole genome shotgun (WGS) entry which is preliminary data.</text>
</comment>
<accession>A0A0F9G422</accession>
<reference evidence="1" key="1">
    <citation type="journal article" date="2015" name="Nature">
        <title>Complex archaea that bridge the gap between prokaryotes and eukaryotes.</title>
        <authorList>
            <person name="Spang A."/>
            <person name="Saw J.H."/>
            <person name="Jorgensen S.L."/>
            <person name="Zaremba-Niedzwiedzka K."/>
            <person name="Martijn J."/>
            <person name="Lind A.E."/>
            <person name="van Eijk R."/>
            <person name="Schleper C."/>
            <person name="Guy L."/>
            <person name="Ettema T.J."/>
        </authorList>
    </citation>
    <scope>NUCLEOTIDE SEQUENCE</scope>
</reference>
<organism evidence="1">
    <name type="scientific">marine sediment metagenome</name>
    <dbReference type="NCBI Taxonomy" id="412755"/>
    <lineage>
        <taxon>unclassified sequences</taxon>
        <taxon>metagenomes</taxon>
        <taxon>ecological metagenomes</taxon>
    </lineage>
</organism>
<proteinExistence type="predicted"/>
<dbReference type="EMBL" id="LAZR01029944">
    <property type="protein sequence ID" value="KKL58092.1"/>
    <property type="molecule type" value="Genomic_DNA"/>
</dbReference>